<dbReference type="Proteomes" id="UP000490386">
    <property type="component" value="Unassembled WGS sequence"/>
</dbReference>
<name>A0A7J5B4M6_9MICO</name>
<dbReference type="RefSeq" id="WP_151423544.1">
    <property type="nucleotide sequence ID" value="NZ_CANKVH010000002.1"/>
</dbReference>
<keyword evidence="1" id="KW-1133">Transmembrane helix</keyword>
<protein>
    <submittedName>
        <fullName evidence="2">DUF456 domain-containing protein</fullName>
    </submittedName>
</protein>
<keyword evidence="1" id="KW-0812">Transmembrane</keyword>
<dbReference type="InterPro" id="IPR007403">
    <property type="entry name" value="DUF456"/>
</dbReference>
<accession>A0A7J5B4M6</accession>
<evidence type="ECO:0000313" key="3">
    <source>
        <dbReference type="Proteomes" id="UP000490386"/>
    </source>
</evidence>
<dbReference type="OrthoDB" id="3733714at2"/>
<sequence length="166" mass="17259">MNAPVIAAIVAVVLAIVGVIGIIVPVLPGSITIVIGFLVWAIFAGSWPVWVAFGVGAALLITGMIIGWVLTGRGLKKKQVPNRSVLIGLAAGIVGLFVLPAFGLPIGFAAGLVASEYARVREFRAALDSSWTAVKALGLGMVIELMCALVATTILALSIFLHFIWL</sequence>
<proteinExistence type="predicted"/>
<feature type="transmembrane region" description="Helical" evidence="1">
    <location>
        <begin position="84"/>
        <end position="114"/>
    </location>
</feature>
<organism evidence="2 3">
    <name type="scientific">Pseudoclavibacter terrae</name>
    <dbReference type="NCBI Taxonomy" id="1530195"/>
    <lineage>
        <taxon>Bacteria</taxon>
        <taxon>Bacillati</taxon>
        <taxon>Actinomycetota</taxon>
        <taxon>Actinomycetes</taxon>
        <taxon>Micrococcales</taxon>
        <taxon>Microbacteriaceae</taxon>
        <taxon>Pseudoclavibacter</taxon>
    </lineage>
</organism>
<feature type="transmembrane region" description="Helical" evidence="1">
    <location>
        <begin position="134"/>
        <end position="165"/>
    </location>
</feature>
<keyword evidence="3" id="KW-1185">Reference proteome</keyword>
<dbReference type="Pfam" id="PF04306">
    <property type="entry name" value="DUF456"/>
    <property type="match status" value="1"/>
</dbReference>
<dbReference type="AlphaFoldDB" id="A0A7J5B4M6"/>
<gene>
    <name evidence="2" type="ORF">F8O03_09020</name>
</gene>
<evidence type="ECO:0000256" key="1">
    <source>
        <dbReference type="SAM" id="Phobius"/>
    </source>
</evidence>
<comment type="caution">
    <text evidence="2">The sequence shown here is derived from an EMBL/GenBank/DDBJ whole genome shotgun (WGS) entry which is preliminary data.</text>
</comment>
<evidence type="ECO:0000313" key="2">
    <source>
        <dbReference type="EMBL" id="KAB1638515.1"/>
    </source>
</evidence>
<dbReference type="EMBL" id="WBJX01000002">
    <property type="protein sequence ID" value="KAB1638515.1"/>
    <property type="molecule type" value="Genomic_DNA"/>
</dbReference>
<feature type="transmembrane region" description="Helical" evidence="1">
    <location>
        <begin position="49"/>
        <end position="72"/>
    </location>
</feature>
<feature type="transmembrane region" description="Helical" evidence="1">
    <location>
        <begin position="12"/>
        <end position="43"/>
    </location>
</feature>
<keyword evidence="1" id="KW-0472">Membrane</keyword>
<reference evidence="2 3" key="1">
    <citation type="submission" date="2019-09" db="EMBL/GenBank/DDBJ databases">
        <title>Phylogeny of genus Pseudoclavibacter and closely related genus.</title>
        <authorList>
            <person name="Li Y."/>
        </authorList>
    </citation>
    <scope>NUCLEOTIDE SEQUENCE [LARGE SCALE GENOMIC DNA]</scope>
    <source>
        <strain evidence="2 3">THG-MD12</strain>
    </source>
</reference>